<evidence type="ECO:0000313" key="3">
    <source>
        <dbReference type="EMBL" id="CCE65943.1"/>
    </source>
</evidence>
<feature type="domain" description="Mitochondrial outer membrane transport complex Sam37/metaxin N-terminal" evidence="1">
    <location>
        <begin position="20"/>
        <end position="141"/>
    </location>
</feature>
<dbReference type="Proteomes" id="UP000005666">
    <property type="component" value="Chromosome 14"/>
</dbReference>
<dbReference type="GO" id="GO:0045040">
    <property type="term" value="P:protein insertion into mitochondrial outer membrane"/>
    <property type="evidence" value="ECO:0007669"/>
    <property type="project" value="EnsemblFungi"/>
</dbReference>
<evidence type="ECO:0008006" key="5">
    <source>
        <dbReference type="Google" id="ProtNLM"/>
    </source>
</evidence>
<dbReference type="GeneID" id="11532174"/>
<evidence type="ECO:0000259" key="1">
    <source>
        <dbReference type="Pfam" id="PF10568"/>
    </source>
</evidence>
<organism evidence="3 4">
    <name type="scientific">Tetrapisispora phaffii (strain ATCC 24235 / CBS 4417 / NBRC 1672 / NRRL Y-8282 / UCD 70-5)</name>
    <name type="common">Yeast</name>
    <name type="synonym">Fabospora phaffii</name>
    <dbReference type="NCBI Taxonomy" id="1071381"/>
    <lineage>
        <taxon>Eukaryota</taxon>
        <taxon>Fungi</taxon>
        <taxon>Dikarya</taxon>
        <taxon>Ascomycota</taxon>
        <taxon>Saccharomycotina</taxon>
        <taxon>Saccharomycetes</taxon>
        <taxon>Saccharomycetales</taxon>
        <taxon>Saccharomycetaceae</taxon>
        <taxon>Tetrapisispora</taxon>
    </lineage>
</organism>
<dbReference type="OMA" id="PMWYNTP"/>
<accession>G8C1B5</accession>
<dbReference type="GO" id="GO:0001401">
    <property type="term" value="C:SAM complex"/>
    <property type="evidence" value="ECO:0007669"/>
    <property type="project" value="EnsemblFungi"/>
</dbReference>
<dbReference type="KEGG" id="tpf:TPHA_0N01620"/>
<name>G8C1B5_TETPH</name>
<keyword evidence="4" id="KW-1185">Reference proteome</keyword>
<reference evidence="3 4" key="1">
    <citation type="journal article" date="2011" name="Proc. Natl. Acad. Sci. U.S.A.">
        <title>Evolutionary erosion of yeast sex chromosomes by mating-type switching accidents.</title>
        <authorList>
            <person name="Gordon J.L."/>
            <person name="Armisen D."/>
            <person name="Proux-Wera E."/>
            <person name="Oheigeartaigh S.S."/>
            <person name="Byrne K.P."/>
            <person name="Wolfe K.H."/>
        </authorList>
    </citation>
    <scope>NUCLEOTIDE SEQUENCE [LARGE SCALE GENOMIC DNA]</scope>
    <source>
        <strain evidence="4">ATCC 24235 / CBS 4417 / NBRC 1672 / NRRL Y-8282 / UCD 70-5</strain>
    </source>
</reference>
<dbReference type="Pfam" id="PF10568">
    <property type="entry name" value="Tom37"/>
    <property type="match status" value="1"/>
</dbReference>
<dbReference type="GO" id="GO:0015914">
    <property type="term" value="P:phospholipid transport"/>
    <property type="evidence" value="ECO:0007669"/>
    <property type="project" value="EnsemblFungi"/>
</dbReference>
<evidence type="ECO:0000313" key="4">
    <source>
        <dbReference type="Proteomes" id="UP000005666"/>
    </source>
</evidence>
<proteinExistence type="predicted"/>
<dbReference type="RefSeq" id="XP_003688377.1">
    <property type="nucleotide sequence ID" value="XM_003688329.1"/>
</dbReference>
<feature type="domain" description="Tom37 C-terminal" evidence="2">
    <location>
        <begin position="171"/>
        <end position="319"/>
    </location>
</feature>
<dbReference type="GO" id="GO:0070096">
    <property type="term" value="P:mitochondrial outer membrane translocase complex assembly"/>
    <property type="evidence" value="ECO:0007669"/>
    <property type="project" value="EnsemblFungi"/>
</dbReference>
<dbReference type="GO" id="GO:0030150">
    <property type="term" value="P:protein import into mitochondrial matrix"/>
    <property type="evidence" value="ECO:0007669"/>
    <property type="project" value="EnsemblFungi"/>
</dbReference>
<dbReference type="OrthoDB" id="5835136at2759"/>
<sequence>MYEFHLWGSGNRASVLSAESIALQWLLCHYLNDTDIEFTIVYSNNADNSPTRELPLMVDLSSGQKTASYRDISKRLVSLRGGNEKQTLLQEALLQYVISDVNKLTEYQLYVNKRNFEELTRNLYSQLLYWPLWNIVPSQKRNEVMLRIENWIGDVPDGNGEISTYEDVTIEEVDAKQSEAVENMAQSKTFAIKNAAARKQREELQNIKHNATFLYRVNAVYKKYTEISSQLKNSDSMHTSVVKLLFLANVFIWSQLPNYKEIKTHLLKDVDVDKNEYEKLFDKIESLNSGTKSGITIRKPYFKEQCNIIMTLYNYIASYI</sequence>
<gene>
    <name evidence="3" type="primary">TPHA0N01620</name>
    <name evidence="3" type="ordered locus">TPHA_0N01620</name>
</gene>
<dbReference type="Pfam" id="PF11801">
    <property type="entry name" value="Tom37_C"/>
    <property type="match status" value="1"/>
</dbReference>
<dbReference type="InterPro" id="IPR031317">
    <property type="entry name" value="Tom37_C"/>
</dbReference>
<dbReference type="EMBL" id="HE612869">
    <property type="protein sequence ID" value="CCE65943.1"/>
    <property type="molecule type" value="Genomic_DNA"/>
</dbReference>
<dbReference type="STRING" id="1071381.G8C1B5"/>
<protein>
    <recommendedName>
        <fullName evidence="5">Mitochondrial outer membrane transport complex Sam37/metaxin N-terminal domain-containing protein</fullName>
    </recommendedName>
</protein>
<dbReference type="AlphaFoldDB" id="G8C1B5"/>
<dbReference type="HOGENOM" id="CLU_069449_0_0_1"/>
<evidence type="ECO:0000259" key="2">
    <source>
        <dbReference type="Pfam" id="PF11801"/>
    </source>
</evidence>
<dbReference type="InterPro" id="IPR019564">
    <property type="entry name" value="Sam37/metaxin_N"/>
</dbReference>
<dbReference type="eggNOG" id="KOG3028">
    <property type="taxonomic scope" value="Eukaryota"/>
</dbReference>